<evidence type="ECO:0000256" key="1">
    <source>
        <dbReference type="ARBA" id="ARBA00000654"/>
    </source>
</evidence>
<evidence type="ECO:0000313" key="9">
    <source>
        <dbReference type="EMBL" id="GAA4500939.1"/>
    </source>
</evidence>
<gene>
    <name evidence="9" type="ORF">GCM10023095_23400</name>
</gene>
<dbReference type="InterPro" id="IPR013785">
    <property type="entry name" value="Aldolase_TIM"/>
</dbReference>
<comment type="caution">
    <text evidence="9">The sequence shown here is derived from an EMBL/GenBank/DDBJ whole genome shotgun (WGS) entry which is preliminary data.</text>
</comment>
<evidence type="ECO:0000256" key="5">
    <source>
        <dbReference type="ARBA" id="ARBA00013063"/>
    </source>
</evidence>
<dbReference type="PROSITE" id="PS00160">
    <property type="entry name" value="ALDOLASE_KDPG_KHG_2"/>
    <property type="match status" value="1"/>
</dbReference>
<comment type="similarity">
    <text evidence="3">Belongs to the KHG/KDPG aldolase family.</text>
</comment>
<dbReference type="EMBL" id="BAABFC010000014">
    <property type="protein sequence ID" value="GAA4500939.1"/>
    <property type="molecule type" value="Genomic_DNA"/>
</dbReference>
<dbReference type="InterPro" id="IPR031337">
    <property type="entry name" value="KDPG/KHG_AS_1"/>
</dbReference>
<evidence type="ECO:0000256" key="8">
    <source>
        <dbReference type="ARBA" id="ARBA00023277"/>
    </source>
</evidence>
<evidence type="ECO:0000313" key="10">
    <source>
        <dbReference type="Proteomes" id="UP001501321"/>
    </source>
</evidence>
<evidence type="ECO:0000256" key="2">
    <source>
        <dbReference type="ARBA" id="ARBA00004736"/>
    </source>
</evidence>
<dbReference type="RefSeq" id="WP_345013282.1">
    <property type="nucleotide sequence ID" value="NZ_BAABFC010000014.1"/>
</dbReference>
<name>A0ABP8QEN1_9GAMM</name>
<comment type="subunit">
    <text evidence="4">Homotrimer.</text>
</comment>
<reference evidence="10" key="1">
    <citation type="journal article" date="2019" name="Int. J. Syst. Evol. Microbiol.">
        <title>The Global Catalogue of Microorganisms (GCM) 10K type strain sequencing project: providing services to taxonomists for standard genome sequencing and annotation.</title>
        <authorList>
            <consortium name="The Broad Institute Genomics Platform"/>
            <consortium name="The Broad Institute Genome Sequencing Center for Infectious Disease"/>
            <person name="Wu L."/>
            <person name="Ma J."/>
        </authorList>
    </citation>
    <scope>NUCLEOTIDE SEQUENCE [LARGE SCALE GENOMIC DNA]</scope>
    <source>
        <strain evidence="10">JCM 32226</strain>
    </source>
</reference>
<dbReference type="InterPro" id="IPR000887">
    <property type="entry name" value="Aldlse_KDPG_KHG"/>
</dbReference>
<dbReference type="PROSITE" id="PS00159">
    <property type="entry name" value="ALDOLASE_KDPG_KHG_1"/>
    <property type="match status" value="1"/>
</dbReference>
<dbReference type="Gene3D" id="3.20.20.70">
    <property type="entry name" value="Aldolase class I"/>
    <property type="match status" value="1"/>
</dbReference>
<dbReference type="PANTHER" id="PTHR30246:SF1">
    <property type="entry name" value="2-DEHYDRO-3-DEOXY-6-PHOSPHOGALACTONATE ALDOLASE-RELATED"/>
    <property type="match status" value="1"/>
</dbReference>
<dbReference type="PANTHER" id="PTHR30246">
    <property type="entry name" value="2-KETO-3-DEOXY-6-PHOSPHOGLUCONATE ALDOLASE"/>
    <property type="match status" value="1"/>
</dbReference>
<dbReference type="NCBIfam" id="NF004325">
    <property type="entry name" value="PRK05718.1"/>
    <property type="match status" value="1"/>
</dbReference>
<sequence>MTWNLSPARLFAASALLPVMVIDRPEQAVPIARALLAGGLSVFEVTLRTPAALSAIAAIRAALPEAYVGAGTVLNPRQYDAAVAAGAQFVISPGLTSALLQHALTGPAPLIPGVATPSEVMQALDLGYDHLKFFPAEANGGAAALKAISAPLAQVRFCPTGGIGPANLAEYLALPCVATVGGSWMLPADEVAAGDWAAVTALTTEAVARVTALRA</sequence>
<evidence type="ECO:0000256" key="4">
    <source>
        <dbReference type="ARBA" id="ARBA00011233"/>
    </source>
</evidence>
<dbReference type="InterPro" id="IPR031338">
    <property type="entry name" value="KDPG/KHG_AS_2"/>
</dbReference>
<evidence type="ECO:0000256" key="7">
    <source>
        <dbReference type="ARBA" id="ARBA00023270"/>
    </source>
</evidence>
<dbReference type="SUPFAM" id="SSF51569">
    <property type="entry name" value="Aldolase"/>
    <property type="match status" value="1"/>
</dbReference>
<keyword evidence="6" id="KW-0456">Lyase</keyword>
<dbReference type="NCBIfam" id="TIGR01182">
    <property type="entry name" value="eda"/>
    <property type="match status" value="1"/>
</dbReference>
<keyword evidence="10" id="KW-1185">Reference proteome</keyword>
<dbReference type="Pfam" id="PF01081">
    <property type="entry name" value="Aldolase"/>
    <property type="match status" value="1"/>
</dbReference>
<keyword evidence="7" id="KW-0704">Schiff base</keyword>
<accession>A0ABP8QEN1</accession>
<keyword evidence="8" id="KW-0119">Carbohydrate metabolism</keyword>
<dbReference type="EC" id="4.1.2.14" evidence="5"/>
<protein>
    <recommendedName>
        <fullName evidence="5">2-dehydro-3-deoxy-phosphogluconate aldolase</fullName>
        <ecNumber evidence="5">4.1.2.14</ecNumber>
    </recommendedName>
</protein>
<organism evidence="9 10">
    <name type="scientific">Pseudaeromonas paramecii</name>
    <dbReference type="NCBI Taxonomy" id="2138166"/>
    <lineage>
        <taxon>Bacteria</taxon>
        <taxon>Pseudomonadati</taxon>
        <taxon>Pseudomonadota</taxon>
        <taxon>Gammaproteobacteria</taxon>
        <taxon>Aeromonadales</taxon>
        <taxon>Aeromonadaceae</taxon>
        <taxon>Pseudaeromonas</taxon>
    </lineage>
</organism>
<comment type="catalytic activity">
    <reaction evidence="1">
        <text>2-dehydro-3-deoxy-6-phospho-D-gluconate = D-glyceraldehyde 3-phosphate + pyruvate</text>
        <dbReference type="Rhea" id="RHEA:17089"/>
        <dbReference type="ChEBI" id="CHEBI:15361"/>
        <dbReference type="ChEBI" id="CHEBI:57569"/>
        <dbReference type="ChEBI" id="CHEBI:59776"/>
        <dbReference type="EC" id="4.1.2.14"/>
    </reaction>
</comment>
<proteinExistence type="inferred from homology"/>
<evidence type="ECO:0000256" key="3">
    <source>
        <dbReference type="ARBA" id="ARBA00006906"/>
    </source>
</evidence>
<comment type="pathway">
    <text evidence="2">Carbohydrate acid metabolism; 2-dehydro-3-deoxy-D-gluconate degradation; D-glyceraldehyde 3-phosphate and pyruvate from 2-dehydro-3-deoxy-D-gluconate: step 2/2.</text>
</comment>
<evidence type="ECO:0000256" key="6">
    <source>
        <dbReference type="ARBA" id="ARBA00023239"/>
    </source>
</evidence>
<dbReference type="CDD" id="cd00452">
    <property type="entry name" value="KDPG_aldolase"/>
    <property type="match status" value="1"/>
</dbReference>
<dbReference type="Proteomes" id="UP001501321">
    <property type="component" value="Unassembled WGS sequence"/>
</dbReference>